<feature type="transmembrane region" description="Helical" evidence="1">
    <location>
        <begin position="105"/>
        <end position="123"/>
    </location>
</feature>
<dbReference type="AlphaFoldDB" id="A0A8J6U3E2"/>
<protein>
    <submittedName>
        <fullName evidence="3">DUF2007 domain-containing protein</fullName>
    </submittedName>
</protein>
<keyword evidence="1" id="KW-0472">Membrane</keyword>
<keyword evidence="1" id="KW-0812">Transmembrane</keyword>
<evidence type="ECO:0000313" key="3">
    <source>
        <dbReference type="EMBL" id="MBD0823495.1"/>
    </source>
</evidence>
<accession>A0A8J6U3E2</accession>
<dbReference type="Proteomes" id="UP000621516">
    <property type="component" value="Unassembled WGS sequence"/>
</dbReference>
<dbReference type="RefSeq" id="WP_188222797.1">
    <property type="nucleotide sequence ID" value="NZ_JACVXD010000002.1"/>
</dbReference>
<organism evidence="3 4">
    <name type="scientific">Aestuariibaculum marinum</name>
    <dbReference type="NCBI Taxonomy" id="2683592"/>
    <lineage>
        <taxon>Bacteria</taxon>
        <taxon>Pseudomonadati</taxon>
        <taxon>Bacteroidota</taxon>
        <taxon>Flavobacteriia</taxon>
        <taxon>Flavobacteriales</taxon>
        <taxon>Flavobacteriaceae</taxon>
    </lineage>
</organism>
<proteinExistence type="predicted"/>
<dbReference type="InterPro" id="IPR018551">
    <property type="entry name" value="DUF2007"/>
</dbReference>
<name>A0A8J6U3E2_9FLAO</name>
<sequence>MNPTFKTIARFQYSTEAQIIKGRLESEGIKVFLSDHITIDTDPLVSNAIGGVKLKVLAEQEEDALLILDSIKKYSVNDTGEEIHCPKCDGIKIELFSTIKEAKSLFSFLVGLVFGLFPFYTRYKYKCETCKTEFDLK</sequence>
<evidence type="ECO:0000256" key="1">
    <source>
        <dbReference type="SAM" id="Phobius"/>
    </source>
</evidence>
<reference evidence="3 4" key="1">
    <citation type="journal article" date="2018" name="J. Microbiol.">
        <title>Aestuariibaculum marinum sp. nov., a marine bacterium isolated from seawater in South Korea.</title>
        <authorList>
            <person name="Choi J."/>
            <person name="Lee D."/>
            <person name="Jang J.H."/>
            <person name="Cha S."/>
            <person name="Seo T."/>
        </authorList>
    </citation>
    <scope>NUCLEOTIDE SEQUENCE [LARGE SCALE GENOMIC DNA]</scope>
    <source>
        <strain evidence="3 4">IP7</strain>
    </source>
</reference>
<comment type="caution">
    <text evidence="3">The sequence shown here is derived from an EMBL/GenBank/DDBJ whole genome shotgun (WGS) entry which is preliminary data.</text>
</comment>
<evidence type="ECO:0000259" key="2">
    <source>
        <dbReference type="Pfam" id="PF09413"/>
    </source>
</evidence>
<keyword evidence="4" id="KW-1185">Reference proteome</keyword>
<dbReference type="EMBL" id="JACVXD010000002">
    <property type="protein sequence ID" value="MBD0823495.1"/>
    <property type="molecule type" value="Genomic_DNA"/>
</dbReference>
<feature type="domain" description="DUF2007" evidence="2">
    <location>
        <begin position="6"/>
        <end position="71"/>
    </location>
</feature>
<keyword evidence="1" id="KW-1133">Transmembrane helix</keyword>
<gene>
    <name evidence="3" type="ORF">ICJ85_05630</name>
</gene>
<evidence type="ECO:0000313" key="4">
    <source>
        <dbReference type="Proteomes" id="UP000621516"/>
    </source>
</evidence>
<dbReference type="Pfam" id="PF09413">
    <property type="entry name" value="DUF2007"/>
    <property type="match status" value="1"/>
</dbReference>